<dbReference type="GO" id="GO:0005524">
    <property type="term" value="F:ATP binding"/>
    <property type="evidence" value="ECO:0007669"/>
    <property type="project" value="UniProtKB-KW"/>
</dbReference>
<dbReference type="EMBL" id="LGSR01000002">
    <property type="protein sequence ID" value="KOS23153.1"/>
    <property type="molecule type" value="Genomic_DNA"/>
</dbReference>
<comment type="catalytic activity">
    <reaction evidence="15 17">
        <text>Ca(2+)(in) + ATP + H2O = Ca(2+)(out) + ADP + phosphate + H(+)</text>
        <dbReference type="Rhea" id="RHEA:18105"/>
        <dbReference type="ChEBI" id="CHEBI:15377"/>
        <dbReference type="ChEBI" id="CHEBI:15378"/>
        <dbReference type="ChEBI" id="CHEBI:29108"/>
        <dbReference type="ChEBI" id="CHEBI:30616"/>
        <dbReference type="ChEBI" id="CHEBI:43474"/>
        <dbReference type="ChEBI" id="CHEBI:456216"/>
        <dbReference type="EC" id="7.2.2.10"/>
    </reaction>
</comment>
<dbReference type="EC" id="7.2.2.10" evidence="17"/>
<comment type="similarity">
    <text evidence="17">Belongs to the cation transport ATPase (P-type) (TC 3.A.3) family.</text>
</comment>
<feature type="domain" description="Cation-transporting P-type ATPase N-terminal" evidence="19">
    <location>
        <begin position="152"/>
        <end position="224"/>
    </location>
</feature>
<dbReference type="SMART" id="SM00831">
    <property type="entry name" value="Cation_ATPase_N"/>
    <property type="match status" value="1"/>
</dbReference>
<dbReference type="GO" id="GO:0006874">
    <property type="term" value="P:intracellular calcium ion homeostasis"/>
    <property type="evidence" value="ECO:0007669"/>
    <property type="project" value="TreeGrafter"/>
</dbReference>
<dbReference type="Pfam" id="PF00689">
    <property type="entry name" value="Cation_ATPase_C"/>
    <property type="match status" value="1"/>
</dbReference>
<dbReference type="InterPro" id="IPR036412">
    <property type="entry name" value="HAD-like_sf"/>
</dbReference>
<evidence type="ECO:0000313" key="20">
    <source>
        <dbReference type="EMBL" id="KOS23153.1"/>
    </source>
</evidence>
<evidence type="ECO:0000256" key="1">
    <source>
        <dbReference type="ARBA" id="ARBA00004128"/>
    </source>
</evidence>
<dbReference type="InterPro" id="IPR044492">
    <property type="entry name" value="P_typ_ATPase_HD_dom"/>
</dbReference>
<dbReference type="OrthoDB" id="3352408at2759"/>
<dbReference type="SFLD" id="SFLDG00002">
    <property type="entry name" value="C1.7:_P-type_atpase_like"/>
    <property type="match status" value="1"/>
</dbReference>
<reference evidence="20 21" key="1">
    <citation type="submission" date="2015-07" db="EMBL/GenBank/DDBJ databases">
        <title>The genome of the fungus Escovopsis weberi, a specialized disease agent of ant agriculture.</title>
        <authorList>
            <person name="de Man T.J."/>
            <person name="Stajich J.E."/>
            <person name="Kubicek C.P."/>
            <person name="Chenthamara K."/>
            <person name="Atanasova L."/>
            <person name="Druzhinina I.S."/>
            <person name="Birnbaum S."/>
            <person name="Barribeau S.M."/>
            <person name="Teiling C."/>
            <person name="Suen G."/>
            <person name="Currie C."/>
            <person name="Gerardo N.M."/>
        </authorList>
    </citation>
    <scope>NUCLEOTIDE SEQUENCE [LARGE SCALE GENOMIC DNA]</scope>
</reference>
<evidence type="ECO:0000256" key="18">
    <source>
        <dbReference type="SAM" id="MobiDB-lite"/>
    </source>
</evidence>
<feature type="transmembrane region" description="Helical" evidence="17">
    <location>
        <begin position="939"/>
        <end position="960"/>
    </location>
</feature>
<dbReference type="Proteomes" id="UP000053831">
    <property type="component" value="Unassembled WGS sequence"/>
</dbReference>
<dbReference type="Pfam" id="PF00690">
    <property type="entry name" value="Cation_ATPase_N"/>
    <property type="match status" value="1"/>
</dbReference>
<dbReference type="InterPro" id="IPR018303">
    <property type="entry name" value="ATPase_P-typ_P_site"/>
</dbReference>
<keyword evidence="14 17" id="KW-0472">Membrane</keyword>
<dbReference type="Pfam" id="PF13246">
    <property type="entry name" value="Cation_ATPase"/>
    <property type="match status" value="1"/>
</dbReference>
<keyword evidence="3" id="KW-0926">Vacuole</keyword>
<dbReference type="Pfam" id="PF08282">
    <property type="entry name" value="Hydrolase_3"/>
    <property type="match status" value="1"/>
</dbReference>
<evidence type="ECO:0000313" key="21">
    <source>
        <dbReference type="Proteomes" id="UP000053831"/>
    </source>
</evidence>
<dbReference type="Gene3D" id="2.70.150.10">
    <property type="entry name" value="Calcium-transporting ATPase, cytoplasmic transduction domain A"/>
    <property type="match status" value="1"/>
</dbReference>
<proteinExistence type="inferred from homology"/>
<feature type="transmembrane region" description="Helical" evidence="17">
    <location>
        <begin position="454"/>
        <end position="481"/>
    </location>
</feature>
<keyword evidence="9 17" id="KW-0067">ATP-binding</keyword>
<dbReference type="SUPFAM" id="SSF81665">
    <property type="entry name" value="Calcium ATPase, transmembrane domain M"/>
    <property type="match status" value="1"/>
</dbReference>
<dbReference type="PRINTS" id="PR00121">
    <property type="entry name" value="NAKATPASE"/>
</dbReference>
<keyword evidence="6" id="KW-0479">Metal-binding</keyword>
<feature type="transmembrane region" description="Helical" evidence="17">
    <location>
        <begin position="1194"/>
        <end position="1214"/>
    </location>
</feature>
<dbReference type="FunFam" id="3.40.1110.10:FF:000031">
    <property type="entry name" value="Calcium-transporting ATPase"/>
    <property type="match status" value="1"/>
</dbReference>
<evidence type="ECO:0000256" key="10">
    <source>
        <dbReference type="ARBA" id="ARBA00022842"/>
    </source>
</evidence>
<keyword evidence="13 17" id="KW-0406">Ion transport</keyword>
<keyword evidence="4 17" id="KW-0109">Calcium transport</keyword>
<feature type="region of interest" description="Disordered" evidence="18">
    <location>
        <begin position="1"/>
        <end position="37"/>
    </location>
</feature>
<dbReference type="GO" id="GO:0046872">
    <property type="term" value="F:metal ion binding"/>
    <property type="evidence" value="ECO:0007669"/>
    <property type="project" value="UniProtKB-KW"/>
</dbReference>
<organism evidence="20 21">
    <name type="scientific">Escovopsis weberi</name>
    <dbReference type="NCBI Taxonomy" id="150374"/>
    <lineage>
        <taxon>Eukaryota</taxon>
        <taxon>Fungi</taxon>
        <taxon>Dikarya</taxon>
        <taxon>Ascomycota</taxon>
        <taxon>Pezizomycotina</taxon>
        <taxon>Sordariomycetes</taxon>
        <taxon>Hypocreomycetidae</taxon>
        <taxon>Hypocreales</taxon>
        <taxon>Hypocreaceae</taxon>
        <taxon>Escovopsis</taxon>
    </lineage>
</organism>
<dbReference type="GO" id="GO:0005388">
    <property type="term" value="F:P-type calcium transporter activity"/>
    <property type="evidence" value="ECO:0007669"/>
    <property type="project" value="UniProtKB-EC"/>
</dbReference>
<dbReference type="GO" id="GO:0005886">
    <property type="term" value="C:plasma membrane"/>
    <property type="evidence" value="ECO:0007669"/>
    <property type="project" value="TreeGrafter"/>
</dbReference>
<dbReference type="FunFam" id="2.70.150.10:FF:000028">
    <property type="entry name" value="Calcium-transporting ATPase"/>
    <property type="match status" value="1"/>
</dbReference>
<evidence type="ECO:0000256" key="9">
    <source>
        <dbReference type="ARBA" id="ARBA00022840"/>
    </source>
</evidence>
<evidence type="ECO:0000256" key="2">
    <source>
        <dbReference type="ARBA" id="ARBA00022448"/>
    </source>
</evidence>
<keyword evidence="12 17" id="KW-1133">Transmembrane helix</keyword>
<comment type="caution">
    <text evidence="17">Lacks conserved residue(s) required for the propagation of feature annotation.</text>
</comment>
<evidence type="ECO:0000256" key="6">
    <source>
        <dbReference type="ARBA" id="ARBA00022723"/>
    </source>
</evidence>
<keyword evidence="7 17" id="KW-0547">Nucleotide-binding</keyword>
<feature type="transmembrane region" description="Helical" evidence="17">
    <location>
        <begin position="1054"/>
        <end position="1077"/>
    </location>
</feature>
<keyword evidence="21" id="KW-1185">Reference proteome</keyword>
<dbReference type="SFLD" id="SFLDF00027">
    <property type="entry name" value="p-type_atpase"/>
    <property type="match status" value="1"/>
</dbReference>
<feature type="compositionally biased region" description="Basic and acidic residues" evidence="18">
    <location>
        <begin position="1251"/>
        <end position="1260"/>
    </location>
</feature>
<dbReference type="InterPro" id="IPR001757">
    <property type="entry name" value="P_typ_ATPase"/>
</dbReference>
<feature type="transmembrane region" description="Helical" evidence="17">
    <location>
        <begin position="241"/>
        <end position="261"/>
    </location>
</feature>
<gene>
    <name evidence="20" type="ORF">ESCO_003825</name>
</gene>
<dbReference type="FunFam" id="3.40.50.1000:FF:000018">
    <property type="entry name" value="Calcium-transporting ATPase"/>
    <property type="match status" value="1"/>
</dbReference>
<dbReference type="SUPFAM" id="SSF56784">
    <property type="entry name" value="HAD-like"/>
    <property type="match status" value="1"/>
</dbReference>
<dbReference type="Gene3D" id="1.20.1110.10">
    <property type="entry name" value="Calcium-transporting ATPase, transmembrane domain"/>
    <property type="match status" value="2"/>
</dbReference>
<accession>A0A0N0RUA2</accession>
<evidence type="ECO:0000256" key="14">
    <source>
        <dbReference type="ARBA" id="ARBA00023136"/>
    </source>
</evidence>
<dbReference type="Gene3D" id="3.40.1110.10">
    <property type="entry name" value="Calcium-transporting ATPase, cytoplasmic domain N"/>
    <property type="match status" value="2"/>
</dbReference>
<dbReference type="PANTHER" id="PTHR24093:SF369">
    <property type="entry name" value="CALCIUM-TRANSPORTING ATPASE"/>
    <property type="match status" value="1"/>
</dbReference>
<comment type="subcellular location">
    <subcellularLocation>
        <location evidence="17">Membrane</location>
        <topology evidence="17">Multi-pass membrane protein</topology>
    </subcellularLocation>
    <subcellularLocation>
        <location evidence="1">Vacuole membrane</location>
        <topology evidence="1">Multi-pass membrane protein</topology>
    </subcellularLocation>
</comment>
<dbReference type="AlphaFoldDB" id="A0A0N0RUA2"/>
<protein>
    <recommendedName>
        <fullName evidence="17">Calcium-transporting ATPase</fullName>
        <ecNumber evidence="17">7.2.2.10</ecNumber>
    </recommendedName>
</protein>
<dbReference type="InterPro" id="IPR023299">
    <property type="entry name" value="ATPase_P-typ_cyto_dom_N"/>
</dbReference>
<evidence type="ECO:0000259" key="19">
    <source>
        <dbReference type="SMART" id="SM00831"/>
    </source>
</evidence>
<dbReference type="NCBIfam" id="TIGR01494">
    <property type="entry name" value="ATPase_P-type"/>
    <property type="match status" value="2"/>
</dbReference>
<dbReference type="SUPFAM" id="SSF81653">
    <property type="entry name" value="Calcium ATPase, transduction domain A"/>
    <property type="match status" value="1"/>
</dbReference>
<keyword evidence="5 17" id="KW-0812">Transmembrane</keyword>
<evidence type="ECO:0000256" key="5">
    <source>
        <dbReference type="ARBA" id="ARBA00022692"/>
    </source>
</evidence>
<keyword evidence="10" id="KW-0460">Magnesium</keyword>
<dbReference type="Pfam" id="PF00122">
    <property type="entry name" value="E1-E2_ATPase"/>
    <property type="match status" value="1"/>
</dbReference>
<evidence type="ECO:0000256" key="15">
    <source>
        <dbReference type="ARBA" id="ARBA00048694"/>
    </source>
</evidence>
<evidence type="ECO:0000256" key="17">
    <source>
        <dbReference type="RuleBase" id="RU361146"/>
    </source>
</evidence>
<sequence>MTLRANDRGYLSVPPNPLRSRQNSLDSEDANRSVYSGGDTTVVASSSTQTEKYKTSQTNEKIMTDPTALRADAGTEADFDVEDNPFAFSPGQLNKMFNPKNLAAFYQLGGLSGLERGLRTDRKSGLSLDETRLGGRVTFEQATQKQADHPEDEYAIPAENTISRGHSRASQHREHFQDRYRVFRDNRLPEKKGKSLLQLMWITYNDKVLILLSIAAVISLVVGLYQTFGQKHQPGEPKVEWVEGVAIIVAIAIVVIVGSLNDYQKERQFAKLNKKKQDRSVKVVRSGTTMEISVYDIMVGDVVRLEPGDLIPVDGILIEGFDVKCDESQTTGESDIIKKRSADQVYDAIRNHENLKKMDPFIQSGAKIMEGVGTFMATSTGVFSSYGKTLMALNDDPEMTPLQAKLNVIATYIAKLGGAAGLLLFIVLFIEFLVRLPTLDHATPAEKGQMFLNIFIVVVTIIVVAVPEGLPLAVTLALAFATTRMLKDANLVRHLKACEVMGNATTICSDKTGTLTQNKMQVVAGTVGTSQRDLLLKSIALNSTAFEGEQDGEKTFIGSKTETALLLFARTYLGMESVSELRENSVTLRAIPFDSGRKCMGIVARLPNGGARLYVKGASEILLAQCTQALRDPSVDASVVPLGEKTTKKLSDLIVSYASRSLRTIAICYKDFETWPPRSIRRSDSGDSEIAFEDMFHEMTFVGMVGIQDPLREGVLDAVRMCQKAGVVVRMVTGDNKLTAQAIAKECGILQEESIVMEGPYFRNLSRLQQIDVIPKLHVLARSSPEDKRILVKRLKDMGETVAVTGDGTNDAPALKMADVGFSMGIAGTEVAKEASAIILMDDNFASIVKALKWGRAVNDAVKRFLQFQLTVNITAVVLTFVSAVSSETESSVLTAVQLLWVNLIMDTLAALALATDPPQESVLDRKPEPKGASIISPTMWKMIIGQAIYQLAITFMLYFRSDKVVVPLLGDAVSPEHPLTKEDVGTLVFNTFVWMQIFNQWNNRRLDNKFNIFEGLSRNWFFIAISALMCGGQVLIIFYGGDAFQISDRDQGGVMWGIALVLGFISIPFGVLIRLIPDRWVVALIPDFLKRRASQVPGLTVTDEEMDMYPEPLADVRDELNFLRRMKGGRLNNLKFAIQHPKEIIQRSRSFSHSRSNSVNASDSPRNREDSFPQVPSPISRQRTKSNRSRSNSALGAPTVMAGIVAAGVAAAWSPSGRPTADELTANVQTQQQRAPEEGSSTGNGNGESGQKDGTSRAA</sequence>
<evidence type="ECO:0000256" key="13">
    <source>
        <dbReference type="ARBA" id="ARBA00023065"/>
    </source>
</evidence>
<dbReference type="NCBIfam" id="TIGR01517">
    <property type="entry name" value="ATPase-IIB_Ca"/>
    <property type="match status" value="1"/>
</dbReference>
<dbReference type="GO" id="GO:0016887">
    <property type="term" value="F:ATP hydrolysis activity"/>
    <property type="evidence" value="ECO:0007669"/>
    <property type="project" value="InterPro"/>
</dbReference>
<dbReference type="PRINTS" id="PR00119">
    <property type="entry name" value="CATATPASE"/>
</dbReference>
<dbReference type="InterPro" id="IPR008250">
    <property type="entry name" value="ATPase_P-typ_transduc_dom_A_sf"/>
</dbReference>
<dbReference type="PROSITE" id="PS00154">
    <property type="entry name" value="ATPASE_E1_E2"/>
    <property type="match status" value="1"/>
</dbReference>
<dbReference type="InterPro" id="IPR006068">
    <property type="entry name" value="ATPase_P-typ_cation-transptr_C"/>
</dbReference>
<comment type="function">
    <text evidence="16">This magnesium-dependent enzyme catalyzes the hydrolysis of ATP coupled with the transport of calcium. Transports the calcium to the vacuole and participates in the control of the cytosolic free calcium.</text>
</comment>
<dbReference type="InterPro" id="IPR004014">
    <property type="entry name" value="ATPase_P-typ_cation-transptr_N"/>
</dbReference>
<dbReference type="InterPro" id="IPR006408">
    <property type="entry name" value="P-type_ATPase_IIB"/>
</dbReference>
<dbReference type="InterPro" id="IPR023298">
    <property type="entry name" value="ATPase_P-typ_TM_dom_sf"/>
</dbReference>
<dbReference type="InterPro" id="IPR023214">
    <property type="entry name" value="HAD_sf"/>
</dbReference>
<feature type="region of interest" description="Disordered" evidence="18">
    <location>
        <begin position="1213"/>
        <end position="1260"/>
    </location>
</feature>
<evidence type="ECO:0000256" key="16">
    <source>
        <dbReference type="ARBA" id="ARBA00059328"/>
    </source>
</evidence>
<feature type="transmembrane region" description="Helical" evidence="17">
    <location>
        <begin position="412"/>
        <end position="434"/>
    </location>
</feature>
<feature type="compositionally biased region" description="Low complexity" evidence="18">
    <location>
        <begin position="1148"/>
        <end position="1165"/>
    </location>
</feature>
<name>A0A0N0RUA2_ESCWE</name>
<feature type="transmembrane region" description="Helical" evidence="17">
    <location>
        <begin position="208"/>
        <end position="229"/>
    </location>
</feature>
<dbReference type="GO" id="GO:0005774">
    <property type="term" value="C:vacuolar membrane"/>
    <property type="evidence" value="ECO:0007669"/>
    <property type="project" value="UniProtKB-SubCell"/>
</dbReference>
<evidence type="ECO:0000256" key="4">
    <source>
        <dbReference type="ARBA" id="ARBA00022568"/>
    </source>
</evidence>
<feature type="region of interest" description="Disordered" evidence="18">
    <location>
        <begin position="1148"/>
        <end position="1196"/>
    </location>
</feature>
<comment type="function">
    <text evidence="17">Catalyzes the hydrolysis of ATP coupled with the transport of calcium.</text>
</comment>
<evidence type="ECO:0000256" key="7">
    <source>
        <dbReference type="ARBA" id="ARBA00022741"/>
    </source>
</evidence>
<evidence type="ECO:0000256" key="8">
    <source>
        <dbReference type="ARBA" id="ARBA00022837"/>
    </source>
</evidence>
<evidence type="ECO:0000256" key="11">
    <source>
        <dbReference type="ARBA" id="ARBA00022967"/>
    </source>
</evidence>
<comment type="caution">
    <text evidence="20">The sequence shown here is derived from an EMBL/GenBank/DDBJ whole genome shotgun (WGS) entry which is preliminary data.</text>
</comment>
<dbReference type="CDD" id="cd02081">
    <property type="entry name" value="P-type_ATPase_Ca_PMCA-like"/>
    <property type="match status" value="1"/>
</dbReference>
<keyword evidence="2 17" id="KW-0813">Transport</keyword>
<feature type="transmembrane region" description="Helical" evidence="17">
    <location>
        <begin position="1022"/>
        <end position="1042"/>
    </location>
</feature>
<dbReference type="SUPFAM" id="SSF81660">
    <property type="entry name" value="Metal cation-transporting ATPase, ATP-binding domain N"/>
    <property type="match status" value="1"/>
</dbReference>
<evidence type="ECO:0000256" key="12">
    <source>
        <dbReference type="ARBA" id="ARBA00022989"/>
    </source>
</evidence>
<dbReference type="SFLD" id="SFLDS00003">
    <property type="entry name" value="Haloacid_Dehalogenase"/>
    <property type="match status" value="1"/>
</dbReference>
<dbReference type="Gene3D" id="3.40.50.1000">
    <property type="entry name" value="HAD superfamily/HAD-like"/>
    <property type="match status" value="2"/>
</dbReference>
<dbReference type="PANTHER" id="PTHR24093">
    <property type="entry name" value="CATION TRANSPORTING ATPASE"/>
    <property type="match status" value="1"/>
</dbReference>
<evidence type="ECO:0000256" key="3">
    <source>
        <dbReference type="ARBA" id="ARBA00022554"/>
    </source>
</evidence>
<dbReference type="STRING" id="150374.A0A0N0RUA2"/>
<keyword evidence="8 17" id="KW-0106">Calcium</keyword>
<keyword evidence="11" id="KW-1278">Translocase</keyword>
<dbReference type="InterPro" id="IPR059000">
    <property type="entry name" value="ATPase_P-type_domA"/>
</dbReference>